<proteinExistence type="predicted"/>
<keyword evidence="2" id="KW-1185">Reference proteome</keyword>
<dbReference type="Proteomes" id="UP000654075">
    <property type="component" value="Unassembled WGS sequence"/>
</dbReference>
<dbReference type="Gene3D" id="3.90.550.10">
    <property type="entry name" value="Spore Coat Polysaccharide Biosynthesis Protein SpsA, Chain A"/>
    <property type="match status" value="1"/>
</dbReference>
<protein>
    <submittedName>
        <fullName evidence="1">Uncharacterized protein</fullName>
    </submittedName>
</protein>
<evidence type="ECO:0000313" key="2">
    <source>
        <dbReference type="Proteomes" id="UP000654075"/>
    </source>
</evidence>
<dbReference type="EMBL" id="CAJNNV010028777">
    <property type="protein sequence ID" value="CAE8625752.1"/>
    <property type="molecule type" value="Genomic_DNA"/>
</dbReference>
<dbReference type="InterPro" id="IPR029044">
    <property type="entry name" value="Nucleotide-diphossugar_trans"/>
</dbReference>
<dbReference type="OrthoDB" id="408034at2759"/>
<sequence length="268" mass="29550">MDSDAGKKGRRAIVFTHDLQGEPDYFATPGETHMGHLAAGWSKQNSVDVVLIVPRADLAKFPLGSYTRSQLKAMGVRLVEVDWVRPPLGPGIPKWAQDSWCVNRDLFKLHVLGLDYDAVVFYDNDVLVAPMDGDALFALFKCARQGYFLATALHGGFEPLAAGFFAVQPSPALLRAVLRFLLGAEYDEDFGWNMMGFGPWGCLDGTDSWCFKSAHVGAECGQGLMYNLFSSSWQIGRLPKPCSRKQARQGPWGSCWMVAFGCMKTHCA</sequence>
<dbReference type="AlphaFoldDB" id="A0A813GKE5"/>
<evidence type="ECO:0000313" key="1">
    <source>
        <dbReference type="EMBL" id="CAE8625752.1"/>
    </source>
</evidence>
<reference evidence="1" key="1">
    <citation type="submission" date="2021-02" db="EMBL/GenBank/DDBJ databases">
        <authorList>
            <person name="Dougan E. K."/>
            <person name="Rhodes N."/>
            <person name="Thang M."/>
            <person name="Chan C."/>
        </authorList>
    </citation>
    <scope>NUCLEOTIDE SEQUENCE</scope>
</reference>
<comment type="caution">
    <text evidence="1">The sequence shown here is derived from an EMBL/GenBank/DDBJ whole genome shotgun (WGS) entry which is preliminary data.</text>
</comment>
<accession>A0A813GKE5</accession>
<organism evidence="1 2">
    <name type="scientific">Polarella glacialis</name>
    <name type="common">Dinoflagellate</name>
    <dbReference type="NCBI Taxonomy" id="89957"/>
    <lineage>
        <taxon>Eukaryota</taxon>
        <taxon>Sar</taxon>
        <taxon>Alveolata</taxon>
        <taxon>Dinophyceae</taxon>
        <taxon>Suessiales</taxon>
        <taxon>Suessiaceae</taxon>
        <taxon>Polarella</taxon>
    </lineage>
</organism>
<gene>
    <name evidence="1" type="ORF">PGLA1383_LOCUS42734</name>
</gene>
<name>A0A813GKE5_POLGL</name>